<organism evidence="10 11">
    <name type="scientific">Methylocella silvestris</name>
    <dbReference type="NCBI Taxonomy" id="199596"/>
    <lineage>
        <taxon>Bacteria</taxon>
        <taxon>Pseudomonadati</taxon>
        <taxon>Pseudomonadota</taxon>
        <taxon>Alphaproteobacteria</taxon>
        <taxon>Hyphomicrobiales</taxon>
        <taxon>Beijerinckiaceae</taxon>
        <taxon>Methylocella</taxon>
    </lineage>
</organism>
<evidence type="ECO:0000256" key="1">
    <source>
        <dbReference type="ARBA" id="ARBA00022617"/>
    </source>
</evidence>
<keyword evidence="4" id="KW-0574">Periplasm</keyword>
<feature type="binding site" description="covalent" evidence="5">
    <location>
        <position position="85"/>
    </location>
    <ligand>
        <name>heme c</name>
        <dbReference type="ChEBI" id="CHEBI:61717"/>
    </ligand>
</feature>
<feature type="binding site" description="covalent" evidence="5">
    <location>
        <position position="88"/>
    </location>
    <ligand>
        <name>heme c</name>
        <dbReference type="ChEBI" id="CHEBI:61717"/>
    </ligand>
</feature>
<dbReference type="OrthoDB" id="9779283at2"/>
<dbReference type="GO" id="GO:0015945">
    <property type="term" value="P:methanol metabolic process"/>
    <property type="evidence" value="ECO:0007669"/>
    <property type="project" value="UniProtKB-UniRule"/>
</dbReference>
<keyword evidence="3 4" id="KW-0408">Iron</keyword>
<evidence type="ECO:0000256" key="2">
    <source>
        <dbReference type="ARBA" id="ARBA00022723"/>
    </source>
</evidence>
<dbReference type="GO" id="GO:0042597">
    <property type="term" value="C:periplasmic space"/>
    <property type="evidence" value="ECO:0007669"/>
    <property type="project" value="UniProtKB-SubCell"/>
</dbReference>
<evidence type="ECO:0000313" key="11">
    <source>
        <dbReference type="Proteomes" id="UP000236286"/>
    </source>
</evidence>
<dbReference type="AlphaFoldDB" id="A0A2J7TEU8"/>
<keyword evidence="4" id="KW-0485">Methanol utilization</keyword>
<evidence type="ECO:0000256" key="6">
    <source>
        <dbReference type="PIRSR" id="PIRSR000008-2"/>
    </source>
</evidence>
<dbReference type="Gene3D" id="1.10.760.10">
    <property type="entry name" value="Cytochrome c-like domain"/>
    <property type="match status" value="1"/>
</dbReference>
<dbReference type="InterPro" id="IPR009056">
    <property type="entry name" value="Cyt_c-like_dom"/>
</dbReference>
<evidence type="ECO:0000256" key="3">
    <source>
        <dbReference type="ARBA" id="ARBA00023004"/>
    </source>
</evidence>
<dbReference type="Pfam" id="PF13442">
    <property type="entry name" value="Cytochrome_CBB3"/>
    <property type="match status" value="1"/>
</dbReference>
<comment type="function">
    <text evidence="4">Electron acceptor for MDH. Acts in methanol oxidation.</text>
</comment>
<feature type="signal peptide" evidence="8">
    <location>
        <begin position="1"/>
        <end position="25"/>
    </location>
</feature>
<evidence type="ECO:0000259" key="9">
    <source>
        <dbReference type="PROSITE" id="PS51007"/>
    </source>
</evidence>
<evidence type="ECO:0000256" key="7">
    <source>
        <dbReference type="SAM" id="MobiDB-lite"/>
    </source>
</evidence>
<dbReference type="GO" id="GO:0005506">
    <property type="term" value="F:iron ion binding"/>
    <property type="evidence" value="ECO:0007669"/>
    <property type="project" value="UniProtKB-UniRule"/>
</dbReference>
<comment type="subcellular location">
    <subcellularLocation>
        <location evidence="4">Periplasm</location>
    </subcellularLocation>
</comment>
<feature type="region of interest" description="Disordered" evidence="7">
    <location>
        <begin position="172"/>
        <end position="202"/>
    </location>
</feature>
<feature type="binding site" description="axial binding residue" evidence="6">
    <location>
        <position position="89"/>
    </location>
    <ligand>
        <name>heme c</name>
        <dbReference type="ChEBI" id="CHEBI:61717"/>
    </ligand>
    <ligandPart>
        <name>Fe</name>
        <dbReference type="ChEBI" id="CHEBI:18248"/>
    </ligandPart>
</feature>
<gene>
    <name evidence="10" type="primary">moxG</name>
    <name evidence="10" type="ORF">CR492_14160</name>
</gene>
<name>A0A2J7TEU8_METSI</name>
<protein>
    <recommendedName>
        <fullName evidence="4">Cytochrome c-L</fullName>
    </recommendedName>
</protein>
<keyword evidence="4" id="KW-0249">Electron transport</keyword>
<keyword evidence="4" id="KW-0813">Transport</keyword>
<dbReference type="GO" id="GO:0020037">
    <property type="term" value="F:heme binding"/>
    <property type="evidence" value="ECO:0007669"/>
    <property type="project" value="UniProtKB-UniRule"/>
</dbReference>
<feature type="chain" id="PRO_5014322180" description="Cytochrome c-L" evidence="8">
    <location>
        <begin position="26"/>
        <end position="202"/>
    </location>
</feature>
<dbReference type="Proteomes" id="UP000236286">
    <property type="component" value="Unassembled WGS sequence"/>
</dbReference>
<dbReference type="SUPFAM" id="SSF46626">
    <property type="entry name" value="Cytochrome c"/>
    <property type="match status" value="1"/>
</dbReference>
<keyword evidence="2 4" id="KW-0479">Metal-binding</keyword>
<dbReference type="InterPro" id="IPR009153">
    <property type="entry name" value="Cyt_cL"/>
</dbReference>
<evidence type="ECO:0000313" key="10">
    <source>
        <dbReference type="EMBL" id="PNG25292.1"/>
    </source>
</evidence>
<dbReference type="NCBIfam" id="TIGR03872">
    <property type="entry name" value="cytochrome_MoxG"/>
    <property type="match status" value="1"/>
</dbReference>
<dbReference type="RefSeq" id="WP_102844396.1">
    <property type="nucleotide sequence ID" value="NZ_PDZR01000017.1"/>
</dbReference>
<accession>A0A2J7TEU8</accession>
<dbReference type="PIRSF" id="PIRSF000008">
    <property type="entry name" value="Cytochrome_c551i"/>
    <property type="match status" value="1"/>
</dbReference>
<comment type="PTM">
    <text evidence="5">Binds 1 heme c group covalently per subunit.</text>
</comment>
<proteinExistence type="predicted"/>
<dbReference type="GO" id="GO:0009055">
    <property type="term" value="F:electron transfer activity"/>
    <property type="evidence" value="ECO:0007669"/>
    <property type="project" value="UniProtKB-UniRule"/>
</dbReference>
<keyword evidence="8" id="KW-0732">Signal</keyword>
<evidence type="ECO:0000256" key="8">
    <source>
        <dbReference type="SAM" id="SignalP"/>
    </source>
</evidence>
<reference evidence="10 11" key="1">
    <citation type="submission" date="2017-10" db="EMBL/GenBank/DDBJ databases">
        <title>Genome announcement of Methylocella silvestris TVC from permafrost.</title>
        <authorList>
            <person name="Wang J."/>
            <person name="Geng K."/>
            <person name="Ul-Haque F."/>
            <person name="Crombie A.T."/>
            <person name="Street L.E."/>
            <person name="Wookey P.A."/>
            <person name="Murrell J.C."/>
            <person name="Pratscher J."/>
        </authorList>
    </citation>
    <scope>NUCLEOTIDE SEQUENCE [LARGE SCALE GENOMIC DNA]</scope>
    <source>
        <strain evidence="10 11">TVC</strain>
    </source>
</reference>
<dbReference type="PROSITE" id="PS51007">
    <property type="entry name" value="CYTC"/>
    <property type="match status" value="1"/>
</dbReference>
<evidence type="ECO:0000256" key="4">
    <source>
        <dbReference type="PIRNR" id="PIRNR000008"/>
    </source>
</evidence>
<keyword evidence="1 4" id="KW-0349">Heme</keyword>
<dbReference type="EMBL" id="PDZR01000017">
    <property type="protein sequence ID" value="PNG25292.1"/>
    <property type="molecule type" value="Genomic_DNA"/>
</dbReference>
<feature type="domain" description="Cytochrome c" evidence="9">
    <location>
        <begin position="72"/>
        <end position="152"/>
    </location>
</feature>
<dbReference type="InterPro" id="IPR036909">
    <property type="entry name" value="Cyt_c-like_dom_sf"/>
</dbReference>
<comment type="caution">
    <text evidence="10">The sequence shown here is derived from an EMBL/GenBank/DDBJ whole genome shotgun (WGS) entry which is preliminary data.</text>
</comment>
<sequence>MKRLKFYRNLVFPVLTATICFGALAQTTSLDLRNTVTGEPMSLDDALPDGRNTEGVKRFLQTGHNPYSSDKSCLYAGSQIFLTACSGCHGHLAEGKIGPGLNDDYWTYPKNQTDQGMFETIFGGAQAQMGPQSLNLTLDEILQVMSWVRHLYKDGASGAVWLTPEEKAHFKPYSEHDAPIPADSPGLCNPASQAKPAATQDK</sequence>
<evidence type="ECO:0000256" key="5">
    <source>
        <dbReference type="PIRSR" id="PIRSR000008-1"/>
    </source>
</evidence>